<gene>
    <name evidence="3" type="ORF">GT019_27640</name>
</gene>
<dbReference type="RefSeq" id="WP_161746686.1">
    <property type="nucleotide sequence ID" value="NZ_JAAAMV010000029.1"/>
</dbReference>
<feature type="transmembrane region" description="Helical" evidence="1">
    <location>
        <begin position="21"/>
        <end position="41"/>
    </location>
</feature>
<evidence type="ECO:0000259" key="2">
    <source>
        <dbReference type="Pfam" id="PF16982"/>
    </source>
</evidence>
<dbReference type="EMBL" id="JAAAMV010000029">
    <property type="protein sequence ID" value="NBD27664.1"/>
    <property type="molecule type" value="Genomic_DNA"/>
</dbReference>
<name>A0ABW9XYF6_9BACL</name>
<dbReference type="Proteomes" id="UP000665561">
    <property type="component" value="Unassembled WGS sequence"/>
</dbReference>
<keyword evidence="1" id="KW-1133">Transmembrane helix</keyword>
<reference evidence="3 4" key="1">
    <citation type="submission" date="2020-01" db="EMBL/GenBank/DDBJ databases">
        <title>Paenibacillus soybeanensis sp. nov. isolated from the nodules of soybean (Glycine max(L.) Merr).</title>
        <authorList>
            <person name="Wang H."/>
        </authorList>
    </citation>
    <scope>NUCLEOTIDE SEQUENCE [LARGE SCALE GENOMIC DNA]</scope>
    <source>
        <strain evidence="3 4">T1</strain>
    </source>
</reference>
<keyword evidence="4" id="KW-1185">Reference proteome</keyword>
<keyword evidence="1" id="KW-0812">Transmembrane</keyword>
<protein>
    <submittedName>
        <fullName evidence="3">Multidrug transporter</fullName>
    </submittedName>
</protein>
<evidence type="ECO:0000313" key="3">
    <source>
        <dbReference type="EMBL" id="NBD27664.1"/>
    </source>
</evidence>
<evidence type="ECO:0000313" key="4">
    <source>
        <dbReference type="Proteomes" id="UP000665561"/>
    </source>
</evidence>
<keyword evidence="1" id="KW-0472">Membrane</keyword>
<proteinExistence type="predicted"/>
<organism evidence="3 4">
    <name type="scientific">Paenibacillus glycinis</name>
    <dbReference type="NCBI Taxonomy" id="2697035"/>
    <lineage>
        <taxon>Bacteria</taxon>
        <taxon>Bacillati</taxon>
        <taxon>Bacillota</taxon>
        <taxon>Bacilli</taxon>
        <taxon>Bacillales</taxon>
        <taxon>Paenibacillaceae</taxon>
        <taxon>Paenibacillus</taxon>
    </lineage>
</organism>
<dbReference type="InterPro" id="IPR031564">
    <property type="entry name" value="Flp1-like"/>
</dbReference>
<comment type="caution">
    <text evidence="3">The sequence shown here is derived from an EMBL/GenBank/DDBJ whole genome shotgun (WGS) entry which is preliminary data.</text>
</comment>
<dbReference type="Pfam" id="PF16982">
    <property type="entry name" value="Flp1_like"/>
    <property type="match status" value="1"/>
</dbReference>
<sequence>MRNWKQEARRFWKGEEGLGTLEVVLIIAVVIILALMFKGWIIKLLGNLMKSADDKANGIFDSE</sequence>
<evidence type="ECO:0000256" key="1">
    <source>
        <dbReference type="SAM" id="Phobius"/>
    </source>
</evidence>
<feature type="domain" description="Putative Flagellin Flp1-like" evidence="2">
    <location>
        <begin position="10"/>
        <end position="57"/>
    </location>
</feature>
<accession>A0ABW9XYF6</accession>